<dbReference type="SUPFAM" id="SSF48163">
    <property type="entry name" value="An anticodon-binding domain of class I aminoacyl-tRNA synthetases"/>
    <property type="match status" value="1"/>
</dbReference>
<dbReference type="InterPro" id="IPR045462">
    <property type="entry name" value="aa-tRNA-synth_I_cd-bd"/>
</dbReference>
<feature type="domain" description="Aminoacyl-tRNA synthetase class I anticodon-binding" evidence="10">
    <location>
        <begin position="336"/>
        <end position="457"/>
    </location>
</feature>
<feature type="domain" description="Glutamyl/glutaminyl-tRNA synthetase class Ib catalytic" evidence="9">
    <location>
        <begin position="4"/>
        <end position="306"/>
    </location>
</feature>
<proteinExistence type="inferred from homology"/>
<dbReference type="EMBL" id="CP145316">
    <property type="protein sequence ID" value="XAM17304.1"/>
    <property type="molecule type" value="Genomic_DNA"/>
</dbReference>
<comment type="function">
    <text evidence="8">Catalyzes the attachment of glutamate to tRNA(Glu) in a two-step reaction: glutamate is first activated by ATP to form Glu-AMP and then transferred to the acceptor end of tRNA(Glu).</text>
</comment>
<organism evidence="11 12">
    <name type="scientific">Helicobacter mastomyrinus</name>
    <dbReference type="NCBI Taxonomy" id="287948"/>
    <lineage>
        <taxon>Bacteria</taxon>
        <taxon>Pseudomonadati</taxon>
        <taxon>Campylobacterota</taxon>
        <taxon>Epsilonproteobacteria</taxon>
        <taxon>Campylobacterales</taxon>
        <taxon>Helicobacteraceae</taxon>
        <taxon>Helicobacter</taxon>
    </lineage>
</organism>
<comment type="subcellular location">
    <subcellularLocation>
        <location evidence="8">Cytoplasm</location>
    </subcellularLocation>
</comment>
<dbReference type="Gene3D" id="1.10.10.350">
    <property type="match status" value="1"/>
</dbReference>
<dbReference type="InterPro" id="IPR049940">
    <property type="entry name" value="GluQ/Sye"/>
</dbReference>
<feature type="binding site" evidence="8">
    <location>
        <position position="241"/>
    </location>
    <ligand>
        <name>ATP</name>
        <dbReference type="ChEBI" id="CHEBI:30616"/>
    </ligand>
</feature>
<comment type="similarity">
    <text evidence="1 8">Belongs to the class-I aminoacyl-tRNA synthetase family. Glutamate--tRNA ligase type 1 subfamily.</text>
</comment>
<evidence type="ECO:0000256" key="6">
    <source>
        <dbReference type="ARBA" id="ARBA00022917"/>
    </source>
</evidence>
<keyword evidence="2 8" id="KW-0963">Cytoplasm</keyword>
<dbReference type="InterPro" id="IPR014729">
    <property type="entry name" value="Rossmann-like_a/b/a_fold"/>
</dbReference>
<evidence type="ECO:0000256" key="3">
    <source>
        <dbReference type="ARBA" id="ARBA00022598"/>
    </source>
</evidence>
<keyword evidence="5 8" id="KW-0067">ATP-binding</keyword>
<keyword evidence="3 8" id="KW-0436">Ligase</keyword>
<accession>A0ABZ3F4I6</accession>
<dbReference type="EC" id="6.1.1.17" evidence="8"/>
<dbReference type="InterPro" id="IPR000924">
    <property type="entry name" value="Glu/Gln-tRNA-synth"/>
</dbReference>
<dbReference type="PANTHER" id="PTHR43311:SF2">
    <property type="entry name" value="GLUTAMATE--TRNA LIGASE, MITOCHONDRIAL-RELATED"/>
    <property type="match status" value="1"/>
</dbReference>
<evidence type="ECO:0000256" key="4">
    <source>
        <dbReference type="ARBA" id="ARBA00022741"/>
    </source>
</evidence>
<comment type="catalytic activity">
    <reaction evidence="8">
        <text>tRNA(Glu) + L-glutamate + ATP = L-glutamyl-tRNA(Glu) + AMP + diphosphate</text>
        <dbReference type="Rhea" id="RHEA:23540"/>
        <dbReference type="Rhea" id="RHEA-COMP:9663"/>
        <dbReference type="Rhea" id="RHEA-COMP:9680"/>
        <dbReference type="ChEBI" id="CHEBI:29985"/>
        <dbReference type="ChEBI" id="CHEBI:30616"/>
        <dbReference type="ChEBI" id="CHEBI:33019"/>
        <dbReference type="ChEBI" id="CHEBI:78442"/>
        <dbReference type="ChEBI" id="CHEBI:78520"/>
        <dbReference type="ChEBI" id="CHEBI:456215"/>
        <dbReference type="EC" id="6.1.1.17"/>
    </reaction>
</comment>
<dbReference type="InterPro" id="IPR033910">
    <property type="entry name" value="GluRS_core"/>
</dbReference>
<evidence type="ECO:0000313" key="12">
    <source>
        <dbReference type="Proteomes" id="UP001434737"/>
    </source>
</evidence>
<evidence type="ECO:0000256" key="2">
    <source>
        <dbReference type="ARBA" id="ARBA00022490"/>
    </source>
</evidence>
<evidence type="ECO:0000256" key="8">
    <source>
        <dbReference type="HAMAP-Rule" id="MF_00022"/>
    </source>
</evidence>
<feature type="short sequence motif" description="'KMSKS' region" evidence="8">
    <location>
        <begin position="238"/>
        <end position="242"/>
    </location>
</feature>
<dbReference type="PROSITE" id="PS00178">
    <property type="entry name" value="AA_TRNA_LIGASE_I"/>
    <property type="match status" value="1"/>
</dbReference>
<dbReference type="SUPFAM" id="SSF52374">
    <property type="entry name" value="Nucleotidylyl transferase"/>
    <property type="match status" value="1"/>
</dbReference>
<keyword evidence="4 8" id="KW-0547">Nucleotide-binding</keyword>
<evidence type="ECO:0000259" key="10">
    <source>
        <dbReference type="Pfam" id="PF19269"/>
    </source>
</evidence>
<comment type="caution">
    <text evidence="8">Lacks conserved residue(s) required for the propagation of feature annotation.</text>
</comment>
<keyword evidence="6 8" id="KW-0648">Protein biosynthesis</keyword>
<evidence type="ECO:0000313" key="11">
    <source>
        <dbReference type="EMBL" id="XAM17304.1"/>
    </source>
</evidence>
<keyword evidence="12" id="KW-1185">Reference proteome</keyword>
<dbReference type="GO" id="GO:0004818">
    <property type="term" value="F:glutamate-tRNA ligase activity"/>
    <property type="evidence" value="ECO:0007669"/>
    <property type="project" value="UniProtKB-EC"/>
</dbReference>
<dbReference type="HAMAP" id="MF_00022">
    <property type="entry name" value="Glu_tRNA_synth_type1"/>
    <property type="match status" value="1"/>
</dbReference>
<name>A0ABZ3F4I6_9HELI</name>
<dbReference type="CDD" id="cd00808">
    <property type="entry name" value="GluRS_core"/>
    <property type="match status" value="1"/>
</dbReference>
<feature type="short sequence motif" description="'HIGH' region" evidence="8">
    <location>
        <begin position="10"/>
        <end position="20"/>
    </location>
</feature>
<dbReference type="Proteomes" id="UP001434737">
    <property type="component" value="Chromosome"/>
</dbReference>
<dbReference type="Pfam" id="PF00749">
    <property type="entry name" value="tRNA-synt_1c"/>
    <property type="match status" value="1"/>
</dbReference>
<dbReference type="RefSeq" id="WP_343352997.1">
    <property type="nucleotide sequence ID" value="NZ_CP145316.1"/>
</dbReference>
<comment type="subunit">
    <text evidence="8">Monomer.</text>
</comment>
<protein>
    <recommendedName>
        <fullName evidence="8">Glutamate--tRNA ligase</fullName>
        <ecNumber evidence="8">6.1.1.17</ecNumber>
    </recommendedName>
    <alternativeName>
        <fullName evidence="8">Glutamyl-tRNA synthetase</fullName>
        <shortName evidence="8">GluRS</shortName>
    </alternativeName>
</protein>
<sequence>MAHIVTRFAPSPTGYLHIGGLRTALFNYLYARANGGKFLLRIEDTDLARNSTEAAKAIVEAFNWVGLEYDGEVVYQSQRFDTYKQYIKQLLDSKKAYYCYMSKEELEALRAAQEAKKQTPRYDNRYRDFDGTPPAGVAPVVRIKAPLEGEIRFSDGVKGEICIQAKELDDFIIARSDGTPTYNFVVAVDDALMGVTDVIRGDDHLSNTPKQIIVYDALNFTIPRFFHVPMILNPQGRKLSKRDGAMGVMDYYKMGYLPEAILNFLVRLGWSYGDKEIFSLKEMLELFNPNALNSAPSAYNEDKFLWLNAHYIKNTDNAMLEELLSAFNVPKLSPKVREILYPALKDRSRTLVEFAQGFNDVFNAPCEYDEKMRSKLDSTAIMALENLFKDAESDIWESTQNIESYLHHYAAKYELKIGKLMPALRCALLGKSGGIGICEVLATLGKEESCKRIKRLISS</sequence>
<evidence type="ECO:0000256" key="5">
    <source>
        <dbReference type="ARBA" id="ARBA00022840"/>
    </source>
</evidence>
<dbReference type="Pfam" id="PF19269">
    <property type="entry name" value="Anticodon_2"/>
    <property type="match status" value="1"/>
</dbReference>
<dbReference type="InterPro" id="IPR004527">
    <property type="entry name" value="Glu-tRNA-ligase_bac/mito"/>
</dbReference>
<dbReference type="InterPro" id="IPR020058">
    <property type="entry name" value="Glu/Gln-tRNA-synth_Ib_cat-dom"/>
</dbReference>
<keyword evidence="7 8" id="KW-0030">Aminoacyl-tRNA synthetase</keyword>
<dbReference type="PANTHER" id="PTHR43311">
    <property type="entry name" value="GLUTAMATE--TRNA LIGASE"/>
    <property type="match status" value="1"/>
</dbReference>
<evidence type="ECO:0000256" key="7">
    <source>
        <dbReference type="ARBA" id="ARBA00023146"/>
    </source>
</evidence>
<reference evidence="11 12" key="1">
    <citation type="submission" date="2024-02" db="EMBL/GenBank/DDBJ databases">
        <title>Genome and pathogenicity analysis of Helicobacter mastomyrinus isolated from mice.</title>
        <authorList>
            <person name="Zhu L."/>
        </authorList>
    </citation>
    <scope>NUCLEOTIDE SEQUENCE [LARGE SCALE GENOMIC DNA]</scope>
    <source>
        <strain evidence="11 12">Hm-17</strain>
    </source>
</reference>
<evidence type="ECO:0000259" key="9">
    <source>
        <dbReference type="Pfam" id="PF00749"/>
    </source>
</evidence>
<gene>
    <name evidence="8 11" type="primary">gltX</name>
    <name evidence="11" type="ORF">V3I05_06345</name>
</gene>
<dbReference type="NCBIfam" id="TIGR00464">
    <property type="entry name" value="gltX_bact"/>
    <property type="match status" value="1"/>
</dbReference>
<dbReference type="InterPro" id="IPR020751">
    <property type="entry name" value="aa-tRNA-synth_I_codon-bd_sub2"/>
</dbReference>
<dbReference type="InterPro" id="IPR008925">
    <property type="entry name" value="aa_tRNA-synth_I_cd-bd_sf"/>
</dbReference>
<dbReference type="PRINTS" id="PR00987">
    <property type="entry name" value="TRNASYNTHGLU"/>
</dbReference>
<dbReference type="Gene3D" id="3.40.50.620">
    <property type="entry name" value="HUPs"/>
    <property type="match status" value="1"/>
</dbReference>
<dbReference type="InterPro" id="IPR001412">
    <property type="entry name" value="aa-tRNA-synth_I_CS"/>
</dbReference>
<evidence type="ECO:0000256" key="1">
    <source>
        <dbReference type="ARBA" id="ARBA00007894"/>
    </source>
</evidence>